<dbReference type="Proteomes" id="UP000176287">
    <property type="component" value="Unassembled WGS sequence"/>
</dbReference>
<evidence type="ECO:0000256" key="9">
    <source>
        <dbReference type="ARBA" id="ARBA00022842"/>
    </source>
</evidence>
<dbReference type="STRING" id="1798649.A3B13_00765"/>
<dbReference type="EMBL" id="MHKZ01000048">
    <property type="protein sequence ID" value="OGY98958.1"/>
    <property type="molecule type" value="Genomic_DNA"/>
</dbReference>
<evidence type="ECO:0000256" key="6">
    <source>
        <dbReference type="ARBA" id="ARBA00022723"/>
    </source>
</evidence>
<keyword evidence="9" id="KW-0460">Magnesium</keyword>
<keyword evidence="11" id="KW-0808">Transferase</keyword>
<evidence type="ECO:0000256" key="3">
    <source>
        <dbReference type="ARBA" id="ARBA00019010"/>
    </source>
</evidence>
<organism evidence="11 12">
    <name type="scientific">Candidatus Liptonbacteria bacterium RIFCSPLOWO2_01_FULL_45_15</name>
    <dbReference type="NCBI Taxonomy" id="1798649"/>
    <lineage>
        <taxon>Bacteria</taxon>
        <taxon>Candidatus Liptoniibacteriota</taxon>
    </lineage>
</organism>
<evidence type="ECO:0000313" key="11">
    <source>
        <dbReference type="EMBL" id="OGY98958.1"/>
    </source>
</evidence>
<protein>
    <recommendedName>
        <fullName evidence="3">tRNA threonylcarbamoyladenosine biosynthesis protein TsaE</fullName>
    </recommendedName>
    <alternativeName>
        <fullName evidence="10">t(6)A37 threonylcarbamoyladenosine biosynthesis protein TsaE</fullName>
    </alternativeName>
</protein>
<evidence type="ECO:0000256" key="1">
    <source>
        <dbReference type="ARBA" id="ARBA00004496"/>
    </source>
</evidence>
<dbReference type="InterPro" id="IPR003442">
    <property type="entry name" value="T6A_TsaE"/>
</dbReference>
<evidence type="ECO:0000256" key="8">
    <source>
        <dbReference type="ARBA" id="ARBA00022840"/>
    </source>
</evidence>
<accession>A0A1G2CC52</accession>
<keyword evidence="8" id="KW-0067">ATP-binding</keyword>
<keyword evidence="6" id="KW-0479">Metal-binding</keyword>
<keyword evidence="7" id="KW-0547">Nucleotide-binding</keyword>
<comment type="subcellular location">
    <subcellularLocation>
        <location evidence="1">Cytoplasm</location>
    </subcellularLocation>
</comment>
<proteinExistence type="inferred from homology"/>
<comment type="caution">
    <text evidence="11">The sequence shown here is derived from an EMBL/GenBank/DDBJ whole genome shotgun (WGS) entry which is preliminary data.</text>
</comment>
<dbReference type="PANTHER" id="PTHR33540:SF2">
    <property type="entry name" value="TRNA THREONYLCARBAMOYLADENOSINE BIOSYNTHESIS PROTEIN TSAE"/>
    <property type="match status" value="1"/>
</dbReference>
<name>A0A1G2CC52_9BACT</name>
<dbReference type="GO" id="GO:0002949">
    <property type="term" value="P:tRNA threonylcarbamoyladenosine modification"/>
    <property type="evidence" value="ECO:0007669"/>
    <property type="project" value="InterPro"/>
</dbReference>
<dbReference type="InterPro" id="IPR027417">
    <property type="entry name" value="P-loop_NTPase"/>
</dbReference>
<dbReference type="GO" id="GO:0005524">
    <property type="term" value="F:ATP binding"/>
    <property type="evidence" value="ECO:0007669"/>
    <property type="project" value="UniProtKB-KW"/>
</dbReference>
<reference evidence="11 12" key="1">
    <citation type="journal article" date="2016" name="Nat. Commun.">
        <title>Thousands of microbial genomes shed light on interconnected biogeochemical processes in an aquifer system.</title>
        <authorList>
            <person name="Anantharaman K."/>
            <person name="Brown C.T."/>
            <person name="Hug L.A."/>
            <person name="Sharon I."/>
            <person name="Castelle C.J."/>
            <person name="Probst A.J."/>
            <person name="Thomas B.C."/>
            <person name="Singh A."/>
            <person name="Wilkins M.J."/>
            <person name="Karaoz U."/>
            <person name="Brodie E.L."/>
            <person name="Williams K.H."/>
            <person name="Hubbard S.S."/>
            <person name="Banfield J.F."/>
        </authorList>
    </citation>
    <scope>NUCLEOTIDE SEQUENCE [LARGE SCALE GENOMIC DNA]</scope>
</reference>
<dbReference type="GO" id="GO:0005737">
    <property type="term" value="C:cytoplasm"/>
    <property type="evidence" value="ECO:0007669"/>
    <property type="project" value="UniProtKB-SubCell"/>
</dbReference>
<gene>
    <name evidence="11" type="ORF">A3B13_00765</name>
</gene>
<dbReference type="GO" id="GO:0046872">
    <property type="term" value="F:metal ion binding"/>
    <property type="evidence" value="ECO:0007669"/>
    <property type="project" value="UniProtKB-KW"/>
</dbReference>
<sequence>MPIYQSSSSAATKRFAKELAKKIIRNETAKKAVIVALVGELGAGKTTFAQGFASGLGIKSATSPTFILMRSTKLKGRRFKNFIHIDAYRAEAADFLKLGFKEITSDPNNIILVEWADRIKKLIPKSAIWLKLGHGKKQNERTIILPSLIRTNGRTVKYL</sequence>
<dbReference type="GO" id="GO:0016740">
    <property type="term" value="F:transferase activity"/>
    <property type="evidence" value="ECO:0007669"/>
    <property type="project" value="UniProtKB-KW"/>
</dbReference>
<comment type="similarity">
    <text evidence="2">Belongs to the TsaE family.</text>
</comment>
<keyword evidence="5" id="KW-0819">tRNA processing</keyword>
<evidence type="ECO:0000256" key="2">
    <source>
        <dbReference type="ARBA" id="ARBA00007599"/>
    </source>
</evidence>
<dbReference type="PANTHER" id="PTHR33540">
    <property type="entry name" value="TRNA THREONYLCARBAMOYLADENOSINE BIOSYNTHESIS PROTEIN TSAE"/>
    <property type="match status" value="1"/>
</dbReference>
<evidence type="ECO:0000256" key="7">
    <source>
        <dbReference type="ARBA" id="ARBA00022741"/>
    </source>
</evidence>
<dbReference type="AlphaFoldDB" id="A0A1G2CC52"/>
<evidence type="ECO:0000256" key="10">
    <source>
        <dbReference type="ARBA" id="ARBA00032441"/>
    </source>
</evidence>
<dbReference type="Gene3D" id="3.40.50.300">
    <property type="entry name" value="P-loop containing nucleotide triphosphate hydrolases"/>
    <property type="match status" value="1"/>
</dbReference>
<dbReference type="NCBIfam" id="TIGR00150">
    <property type="entry name" value="T6A_YjeE"/>
    <property type="match status" value="1"/>
</dbReference>
<keyword evidence="4" id="KW-0963">Cytoplasm</keyword>
<evidence type="ECO:0000313" key="12">
    <source>
        <dbReference type="Proteomes" id="UP000176287"/>
    </source>
</evidence>
<dbReference type="SUPFAM" id="SSF52540">
    <property type="entry name" value="P-loop containing nucleoside triphosphate hydrolases"/>
    <property type="match status" value="1"/>
</dbReference>
<evidence type="ECO:0000256" key="4">
    <source>
        <dbReference type="ARBA" id="ARBA00022490"/>
    </source>
</evidence>
<evidence type="ECO:0000256" key="5">
    <source>
        <dbReference type="ARBA" id="ARBA00022694"/>
    </source>
</evidence>
<dbReference type="Pfam" id="PF02367">
    <property type="entry name" value="TsaE"/>
    <property type="match status" value="1"/>
</dbReference>